<evidence type="ECO:0008006" key="3">
    <source>
        <dbReference type="Google" id="ProtNLM"/>
    </source>
</evidence>
<dbReference type="InterPro" id="IPR011990">
    <property type="entry name" value="TPR-like_helical_dom_sf"/>
</dbReference>
<comment type="caution">
    <text evidence="1">The sequence shown here is derived from an EMBL/GenBank/DDBJ whole genome shotgun (WGS) entry which is preliminary data.</text>
</comment>
<organism evidence="1 2">
    <name type="scientific">Thalassotalea piscium</name>
    <dbReference type="NCBI Taxonomy" id="1230533"/>
    <lineage>
        <taxon>Bacteria</taxon>
        <taxon>Pseudomonadati</taxon>
        <taxon>Pseudomonadota</taxon>
        <taxon>Gammaproteobacteria</taxon>
        <taxon>Alteromonadales</taxon>
        <taxon>Colwelliaceae</taxon>
        <taxon>Thalassotalea</taxon>
    </lineage>
</organism>
<accession>A0A7X0TU47</accession>
<protein>
    <recommendedName>
        <fullName evidence="3">Tetratricopeptide repeat protein</fullName>
    </recommendedName>
</protein>
<keyword evidence="2" id="KW-1185">Reference proteome</keyword>
<reference evidence="1 2" key="1">
    <citation type="submission" date="2020-08" db="EMBL/GenBank/DDBJ databases">
        <title>Genomic Encyclopedia of Type Strains, Phase IV (KMG-IV): sequencing the most valuable type-strain genomes for metagenomic binning, comparative biology and taxonomic classification.</title>
        <authorList>
            <person name="Goeker M."/>
        </authorList>
    </citation>
    <scope>NUCLEOTIDE SEQUENCE [LARGE SCALE GENOMIC DNA]</scope>
    <source>
        <strain evidence="1 2">DSM 26287</strain>
    </source>
</reference>
<evidence type="ECO:0000313" key="2">
    <source>
        <dbReference type="Proteomes" id="UP000537141"/>
    </source>
</evidence>
<dbReference type="RefSeq" id="WP_184424748.1">
    <property type="nucleotide sequence ID" value="NZ_AP027362.1"/>
</dbReference>
<dbReference type="Gene3D" id="1.25.40.10">
    <property type="entry name" value="Tetratricopeptide repeat domain"/>
    <property type="match status" value="1"/>
</dbReference>
<dbReference type="EMBL" id="JACHHU010000022">
    <property type="protein sequence ID" value="MBB6543977.1"/>
    <property type="molecule type" value="Genomic_DNA"/>
</dbReference>
<dbReference type="Proteomes" id="UP000537141">
    <property type="component" value="Unassembled WGS sequence"/>
</dbReference>
<gene>
    <name evidence="1" type="ORF">HNQ55_002501</name>
</gene>
<dbReference type="AlphaFoldDB" id="A0A7X0TU47"/>
<evidence type="ECO:0000313" key="1">
    <source>
        <dbReference type="EMBL" id="MBB6543977.1"/>
    </source>
</evidence>
<name>A0A7X0TU47_9GAMM</name>
<dbReference type="SUPFAM" id="SSF48452">
    <property type="entry name" value="TPR-like"/>
    <property type="match status" value="1"/>
</dbReference>
<proteinExistence type="predicted"/>
<sequence>MHWQQLLLKGNDFFEAQQCYQAECYYKSAYSQLEGRWNKDESYESLLMAWICACHNLSTLFEKQGDLEHAIGYLIKAYQQAYFTSQNIRAC</sequence>